<keyword evidence="2" id="KW-1185">Reference proteome</keyword>
<reference evidence="1" key="2">
    <citation type="journal article" date="2022" name="Res Sq">
        <title>Comparative Genomics Reveals Insights into the Divergent Evolution of Astigmatic Mites and Household Pest Adaptations.</title>
        <authorList>
            <person name="Xiong Q."/>
            <person name="Wan A.T.-Y."/>
            <person name="Liu X.-Y."/>
            <person name="Fung C.S.-H."/>
            <person name="Xiao X."/>
            <person name="Malainual N."/>
            <person name="Hou J."/>
            <person name="Wang L."/>
            <person name="Wang M."/>
            <person name="Yang K."/>
            <person name="Cui Y."/>
            <person name="Leung E."/>
            <person name="Nong W."/>
            <person name="Shin S.-K."/>
            <person name="Au S."/>
            <person name="Jeong K.Y."/>
            <person name="Chew F.T."/>
            <person name="Hui J."/>
            <person name="Leung T.F."/>
            <person name="Tungtrongchitr A."/>
            <person name="Zhong N."/>
            <person name="Liu Z."/>
            <person name="Tsui S."/>
        </authorList>
    </citation>
    <scope>NUCLEOTIDE SEQUENCE</scope>
    <source>
        <strain evidence="1">Derf</strain>
        <tissue evidence="1">Whole organism</tissue>
    </source>
</reference>
<evidence type="ECO:0000313" key="2">
    <source>
        <dbReference type="Proteomes" id="UP000790347"/>
    </source>
</evidence>
<organism evidence="1 2">
    <name type="scientific">Dermatophagoides farinae</name>
    <name type="common">American house dust mite</name>
    <dbReference type="NCBI Taxonomy" id="6954"/>
    <lineage>
        <taxon>Eukaryota</taxon>
        <taxon>Metazoa</taxon>
        <taxon>Ecdysozoa</taxon>
        <taxon>Arthropoda</taxon>
        <taxon>Chelicerata</taxon>
        <taxon>Arachnida</taxon>
        <taxon>Acari</taxon>
        <taxon>Acariformes</taxon>
        <taxon>Sarcoptiformes</taxon>
        <taxon>Astigmata</taxon>
        <taxon>Psoroptidia</taxon>
        <taxon>Analgoidea</taxon>
        <taxon>Pyroglyphidae</taxon>
        <taxon>Dermatophagoidinae</taxon>
        <taxon>Dermatophagoides</taxon>
    </lineage>
</organism>
<dbReference type="EMBL" id="ASGP02000004">
    <property type="protein sequence ID" value="KAH9512058.1"/>
    <property type="molecule type" value="Genomic_DNA"/>
</dbReference>
<reference evidence="1" key="1">
    <citation type="submission" date="2013-05" db="EMBL/GenBank/DDBJ databases">
        <authorList>
            <person name="Yim A.K.Y."/>
            <person name="Chan T.F."/>
            <person name="Ji K.M."/>
            <person name="Liu X.Y."/>
            <person name="Zhou J.W."/>
            <person name="Li R.Q."/>
            <person name="Yang K.Y."/>
            <person name="Li J."/>
            <person name="Li M."/>
            <person name="Law P.T.W."/>
            <person name="Wu Y.L."/>
            <person name="Cai Z.L."/>
            <person name="Qin H."/>
            <person name="Bao Y."/>
            <person name="Leung R.K.K."/>
            <person name="Ng P.K.S."/>
            <person name="Zou J."/>
            <person name="Zhong X.J."/>
            <person name="Ran P.X."/>
            <person name="Zhong N.S."/>
            <person name="Liu Z.G."/>
            <person name="Tsui S.K.W."/>
        </authorList>
    </citation>
    <scope>NUCLEOTIDE SEQUENCE</scope>
    <source>
        <strain evidence="1">Derf</strain>
        <tissue evidence="1">Whole organism</tissue>
    </source>
</reference>
<dbReference type="Proteomes" id="UP000790347">
    <property type="component" value="Unassembled WGS sequence"/>
</dbReference>
<comment type="caution">
    <text evidence="1">The sequence shown here is derived from an EMBL/GenBank/DDBJ whole genome shotgun (WGS) entry which is preliminary data.</text>
</comment>
<dbReference type="AlphaFoldDB" id="A0A922HYH0"/>
<protein>
    <submittedName>
        <fullName evidence="1">Uncharacterized protein</fullName>
    </submittedName>
</protein>
<evidence type="ECO:0000313" key="1">
    <source>
        <dbReference type="EMBL" id="KAH9512058.1"/>
    </source>
</evidence>
<name>A0A922HYH0_DERFA</name>
<accession>A0A922HYH0</accession>
<sequence length="94" mass="10866">MNFFHFLADSFVILHEQQYSVVDCCSIRTRSIHCSRYYYYYSCHFGIQLNQISSSSSNSVLDPSLVKSIGLIFWVSQFWDTGNLSVSNGLKHLQ</sequence>
<proteinExistence type="predicted"/>
<gene>
    <name evidence="1" type="ORF">DERF_010467</name>
</gene>